<keyword evidence="3" id="KW-0378">Hydrolase</keyword>
<dbReference type="PANTHER" id="PTHR10465:SF0">
    <property type="entry name" value="SARCALUMENIN"/>
    <property type="match status" value="1"/>
</dbReference>
<dbReference type="Pfam" id="PF00350">
    <property type="entry name" value="Dynamin_N"/>
    <property type="match status" value="1"/>
</dbReference>
<dbReference type="GO" id="GO:0008053">
    <property type="term" value="P:mitochondrial fusion"/>
    <property type="evidence" value="ECO:0007669"/>
    <property type="project" value="TreeGrafter"/>
</dbReference>
<name>A0A0M2PXW0_PROHO</name>
<keyword evidence="5" id="KW-0472">Membrane</keyword>
<evidence type="ECO:0000256" key="6">
    <source>
        <dbReference type="SAM" id="Coils"/>
    </source>
</evidence>
<proteinExistence type="predicted"/>
<dbReference type="SUPFAM" id="SSF52540">
    <property type="entry name" value="P-loop containing nucleoside triphosphate hydrolases"/>
    <property type="match status" value="1"/>
</dbReference>
<comment type="subcellular location">
    <subcellularLocation>
        <location evidence="1">Membrane</location>
    </subcellularLocation>
</comment>
<keyword evidence="9" id="KW-1185">Reference proteome</keyword>
<evidence type="ECO:0000259" key="7">
    <source>
        <dbReference type="Pfam" id="PF00350"/>
    </source>
</evidence>
<dbReference type="InterPro" id="IPR045063">
    <property type="entry name" value="Dynamin_N"/>
</dbReference>
<dbReference type="STRING" id="317619.GCA_000332315_03703"/>
<accession>A0A0M2PXW0</accession>
<dbReference type="InterPro" id="IPR027094">
    <property type="entry name" value="Mitofusin_fam"/>
</dbReference>
<dbReference type="InterPro" id="IPR027417">
    <property type="entry name" value="P-loop_NTPase"/>
</dbReference>
<dbReference type="RefSeq" id="WP_017713888.1">
    <property type="nucleotide sequence ID" value="NZ_KB235941.1"/>
</dbReference>
<sequence>MTQPIYNIFQEVEAKGRVLANYWQGFYEEIAQHLPESYQDEMAELSKKLELALAHLIDELHSPTLTLATTGTTSSGKSTLVNFLCGAEIVPVATSEMSAGVVTIEYSRDKALIIEETPGAAWECGQWYGISDQEIYDRLHDVMITYIDRREEQPSLACPQSLIYYPFRLMKDLGLELPSGTKVRILDLPGLAYVGDEGNASVIRQCREALCLVTYNSAETDSQKVQNLLQEVVSQVKDLGGSPARMLFILNRIDVFRADRSWPTSEERFVDKATQSIKGELLAQLQEYTPEIESLQVIKLSTWPALLALQSRSSDLLTSMDACKRADNHFNGLLEEILEDLPRSVQKWSDHDRHRVADLLWQKSYGGNFQTALHQHIGYHFPQLVIPQMIDRFNVTAGNAVVEWAVQTTSAILNSSQEKYEQECTNLEKIQDQLETLLDSSDAKLREPFKKVSTAALAEGQTEDLRKVLENAVTELQKSEPYSLLNTKLAPLYDWETQIGLGLNAILESVAESIRLGNDNLDNLYFRQADPTSLKQLKNSIETLVALGYTGSIARDGEDRIAKTATEQRDLKLLNKALDALSYALTQVMSDIFREICQQQSDRIYESVNSLFECHLYDLEAKAQNTAPNMAVKFPTSFLVKLENKPKISIEFKAGFSTTKGTWNDEIRVEGRERLWYTLWIVEVTTYKTEIVTRESDNASIPSVVELLRGWLEQAKDSRSGIVASIAPWIINQIDLLKKNINSVQNEVLDRYKIRLNRAHQEFTLTHEKEKNIWEPLNRKSLDMQQEFSQLDHQLDHQE</sequence>
<evidence type="ECO:0000256" key="2">
    <source>
        <dbReference type="ARBA" id="ARBA00022741"/>
    </source>
</evidence>
<keyword evidence="2" id="KW-0547">Nucleotide-binding</keyword>
<comment type="caution">
    <text evidence="8">The sequence shown here is derived from an EMBL/GenBank/DDBJ whole genome shotgun (WGS) entry which is preliminary data.</text>
</comment>
<gene>
    <name evidence="8" type="ORF">PROH_02615</name>
</gene>
<feature type="domain" description="Dynamin N-terminal" evidence="7">
    <location>
        <begin position="68"/>
        <end position="237"/>
    </location>
</feature>
<dbReference type="PANTHER" id="PTHR10465">
    <property type="entry name" value="TRANSMEMBRANE GTPASE FZO1"/>
    <property type="match status" value="1"/>
</dbReference>
<evidence type="ECO:0000313" key="9">
    <source>
        <dbReference type="Proteomes" id="UP000034681"/>
    </source>
</evidence>
<evidence type="ECO:0000256" key="3">
    <source>
        <dbReference type="ARBA" id="ARBA00022801"/>
    </source>
</evidence>
<reference evidence="8" key="1">
    <citation type="submission" date="2012-04" db="EMBL/GenBank/DDBJ databases">
        <authorList>
            <person name="Borisov I.G."/>
            <person name="Ivanikova N.V."/>
            <person name="Pinevich A.V."/>
        </authorList>
    </citation>
    <scope>NUCLEOTIDE SEQUENCE</scope>
    <source>
        <strain evidence="8">CALU 1027</strain>
    </source>
</reference>
<dbReference type="GO" id="GO:0003924">
    <property type="term" value="F:GTPase activity"/>
    <property type="evidence" value="ECO:0007669"/>
    <property type="project" value="InterPro"/>
</dbReference>
<evidence type="ECO:0000256" key="5">
    <source>
        <dbReference type="ARBA" id="ARBA00023136"/>
    </source>
</evidence>
<dbReference type="EMBL" id="AJTX02000002">
    <property type="protein sequence ID" value="KKJ01276.1"/>
    <property type="molecule type" value="Genomic_DNA"/>
</dbReference>
<protein>
    <submittedName>
        <fullName evidence="8">GTPase</fullName>
    </submittedName>
</protein>
<dbReference type="Proteomes" id="UP000034681">
    <property type="component" value="Unassembled WGS sequence"/>
</dbReference>
<keyword evidence="4" id="KW-0342">GTP-binding</keyword>
<dbReference type="AlphaFoldDB" id="A0A0M2PXW0"/>
<evidence type="ECO:0000256" key="4">
    <source>
        <dbReference type="ARBA" id="ARBA00023134"/>
    </source>
</evidence>
<dbReference type="GO" id="GO:0005525">
    <property type="term" value="F:GTP binding"/>
    <property type="evidence" value="ECO:0007669"/>
    <property type="project" value="UniProtKB-KW"/>
</dbReference>
<evidence type="ECO:0000256" key="1">
    <source>
        <dbReference type="ARBA" id="ARBA00004370"/>
    </source>
</evidence>
<dbReference type="Gene3D" id="3.40.50.300">
    <property type="entry name" value="P-loop containing nucleotide triphosphate hydrolases"/>
    <property type="match status" value="1"/>
</dbReference>
<dbReference type="GO" id="GO:0016020">
    <property type="term" value="C:membrane"/>
    <property type="evidence" value="ECO:0007669"/>
    <property type="project" value="UniProtKB-SubCell"/>
</dbReference>
<organism evidence="8 9">
    <name type="scientific">Prochlorothrix hollandica PCC 9006 = CALU 1027</name>
    <dbReference type="NCBI Taxonomy" id="317619"/>
    <lineage>
        <taxon>Bacteria</taxon>
        <taxon>Bacillati</taxon>
        <taxon>Cyanobacteriota</taxon>
        <taxon>Cyanophyceae</taxon>
        <taxon>Prochlorotrichales</taxon>
        <taxon>Prochlorotrichaceae</taxon>
        <taxon>Prochlorothrix</taxon>
    </lineage>
</organism>
<feature type="coiled-coil region" evidence="6">
    <location>
        <begin position="413"/>
        <end position="447"/>
    </location>
</feature>
<dbReference type="OrthoDB" id="444532at2"/>
<keyword evidence="6" id="KW-0175">Coiled coil</keyword>
<evidence type="ECO:0000313" key="8">
    <source>
        <dbReference type="EMBL" id="KKJ01276.1"/>
    </source>
</evidence>
<dbReference type="eggNOG" id="COG0699">
    <property type="taxonomic scope" value="Bacteria"/>
</dbReference>